<accession>A0A6A7BJA3</accession>
<name>A0A6A7BJA3_9PLEO</name>
<gene>
    <name evidence="1" type="ORF">T440DRAFT_475934</name>
</gene>
<protein>
    <submittedName>
        <fullName evidence="1">Uncharacterized protein</fullName>
    </submittedName>
</protein>
<organism evidence="1 2">
    <name type="scientific">Plenodomus tracheiphilus IPT5</name>
    <dbReference type="NCBI Taxonomy" id="1408161"/>
    <lineage>
        <taxon>Eukaryota</taxon>
        <taxon>Fungi</taxon>
        <taxon>Dikarya</taxon>
        <taxon>Ascomycota</taxon>
        <taxon>Pezizomycotina</taxon>
        <taxon>Dothideomycetes</taxon>
        <taxon>Pleosporomycetidae</taxon>
        <taxon>Pleosporales</taxon>
        <taxon>Pleosporineae</taxon>
        <taxon>Leptosphaeriaceae</taxon>
        <taxon>Plenodomus</taxon>
    </lineage>
</organism>
<keyword evidence="2" id="KW-1185">Reference proteome</keyword>
<sequence length="153" mass="17522">MVLLSPLHDMRLPGANSCGRRSGRYHTASQSRGLVFTPPSTHRSIAPRYTAAYIFFALLQYITLRSRSITMLQFGSDRYYLATETRISMCHELKHIPTGAYSRKDSAIDPPDRTEILRWQTLFGFTATEAEAQFIENRTFTHHARPETIATWP</sequence>
<proteinExistence type="predicted"/>
<dbReference type="Proteomes" id="UP000799423">
    <property type="component" value="Unassembled WGS sequence"/>
</dbReference>
<evidence type="ECO:0000313" key="2">
    <source>
        <dbReference type="Proteomes" id="UP000799423"/>
    </source>
</evidence>
<evidence type="ECO:0000313" key="1">
    <source>
        <dbReference type="EMBL" id="KAF2854857.1"/>
    </source>
</evidence>
<reference evidence="1" key="1">
    <citation type="submission" date="2020-01" db="EMBL/GenBank/DDBJ databases">
        <authorList>
            <consortium name="DOE Joint Genome Institute"/>
            <person name="Haridas S."/>
            <person name="Albert R."/>
            <person name="Binder M."/>
            <person name="Bloem J."/>
            <person name="Labutti K."/>
            <person name="Salamov A."/>
            <person name="Andreopoulos B."/>
            <person name="Baker S.E."/>
            <person name="Barry K."/>
            <person name="Bills G."/>
            <person name="Bluhm B.H."/>
            <person name="Cannon C."/>
            <person name="Castanera R."/>
            <person name="Culley D.E."/>
            <person name="Daum C."/>
            <person name="Ezra D."/>
            <person name="Gonzalez J.B."/>
            <person name="Henrissat B."/>
            <person name="Kuo A."/>
            <person name="Liang C."/>
            <person name="Lipzen A."/>
            <person name="Lutzoni F."/>
            <person name="Magnuson J."/>
            <person name="Mondo S."/>
            <person name="Nolan M."/>
            <person name="Ohm R."/>
            <person name="Pangilinan J."/>
            <person name="Park H.-J."/>
            <person name="Ramirez L."/>
            <person name="Alfaro M."/>
            <person name="Sun H."/>
            <person name="Tritt A."/>
            <person name="Yoshinaga Y."/>
            <person name="Zwiers L.-H."/>
            <person name="Turgeon B.G."/>
            <person name="Goodwin S.B."/>
            <person name="Spatafora J.W."/>
            <person name="Crous P.W."/>
            <person name="Grigoriev I.V."/>
        </authorList>
    </citation>
    <scope>NUCLEOTIDE SEQUENCE</scope>
    <source>
        <strain evidence="1">IPT5</strain>
    </source>
</reference>
<dbReference type="OrthoDB" id="3262926at2759"/>
<dbReference type="AlphaFoldDB" id="A0A6A7BJA3"/>
<dbReference type="EMBL" id="MU006292">
    <property type="protein sequence ID" value="KAF2854857.1"/>
    <property type="molecule type" value="Genomic_DNA"/>
</dbReference>